<evidence type="ECO:0000313" key="1">
    <source>
        <dbReference type="EMBL" id="ACL43616.1"/>
    </source>
</evidence>
<dbReference type="STRING" id="395961.Cyan7425_1237"/>
<dbReference type="HOGENOM" id="CLU_823696_0_0_3"/>
<gene>
    <name evidence="1" type="ordered locus">Cyan7425_1237</name>
</gene>
<name>B8HMK1_CYAP4</name>
<reference evidence="1" key="1">
    <citation type="submission" date="2009-01" db="EMBL/GenBank/DDBJ databases">
        <title>Complete sequence of chromosome Cyanothece sp. PCC 7425.</title>
        <authorList>
            <consortium name="US DOE Joint Genome Institute"/>
            <person name="Lucas S."/>
            <person name="Copeland A."/>
            <person name="Lapidus A."/>
            <person name="Glavina del Rio T."/>
            <person name="Dalin E."/>
            <person name="Tice H."/>
            <person name="Bruce D."/>
            <person name="Goodwin L."/>
            <person name="Pitluck S."/>
            <person name="Sims D."/>
            <person name="Meineke L."/>
            <person name="Brettin T."/>
            <person name="Detter J.C."/>
            <person name="Han C."/>
            <person name="Larimer F."/>
            <person name="Land M."/>
            <person name="Hauser L."/>
            <person name="Kyrpides N."/>
            <person name="Ovchinnikova G."/>
            <person name="Liberton M."/>
            <person name="Stoeckel J."/>
            <person name="Banerjee A."/>
            <person name="Singh A."/>
            <person name="Page L."/>
            <person name="Sato H."/>
            <person name="Zhao L."/>
            <person name="Sherman L."/>
            <person name="Pakrasi H."/>
            <person name="Richardson P."/>
        </authorList>
    </citation>
    <scope>NUCLEOTIDE SEQUENCE</scope>
    <source>
        <strain evidence="1">PCC 7425</strain>
    </source>
</reference>
<sequence>MEKNLKTSADLDVALETLGSNPPYNFNLNLPQPEDQQLSEDEFLHKIDSAWLVCDRFDLQTDIWRGRILRTVRDREKQRGEGRGTGFLNWLKERDISKTRAYSLIELANSADTLLEDGQLDGAAIECFSKQAFIETAQASPEVQQLVTEAARRGDRITRRDVRQLSAEWTAVTSDLVPPIVKEKAANQALPPRYVAPLVREMEKLPPAHQSILQETLVESPDVDTLKQVTNEARYLARYLNSAAQVQALGEGHNLETALEEALRLGCLNTAADLVHQSAQLEQTIVKLYTTWKRVTHLSDQLYAATGSSTPHLRSLMQGLNQLAGEVVQAYLGEPGQPSSHLIRLQILLDTKPELDL</sequence>
<dbReference type="KEGG" id="cyn:Cyan7425_1237"/>
<dbReference type="EMBL" id="CP001344">
    <property type="protein sequence ID" value="ACL43616.1"/>
    <property type="molecule type" value="Genomic_DNA"/>
</dbReference>
<organism evidence="1">
    <name type="scientific">Cyanothece sp. (strain PCC 7425 / ATCC 29141)</name>
    <dbReference type="NCBI Taxonomy" id="395961"/>
    <lineage>
        <taxon>Bacteria</taxon>
        <taxon>Bacillati</taxon>
        <taxon>Cyanobacteriota</taxon>
        <taxon>Cyanophyceae</taxon>
        <taxon>Gomontiellales</taxon>
        <taxon>Cyanothecaceae</taxon>
        <taxon>Cyanothece</taxon>
    </lineage>
</organism>
<accession>B8HMK1</accession>
<protein>
    <submittedName>
        <fullName evidence="1">Uncharacterized protein</fullName>
    </submittedName>
</protein>
<proteinExistence type="predicted"/>
<dbReference type="eggNOG" id="ENOG502Z7TH">
    <property type="taxonomic scope" value="Bacteria"/>
</dbReference>
<dbReference type="AlphaFoldDB" id="B8HMK1"/>